<dbReference type="RefSeq" id="XP_018147897.1">
    <property type="nucleotide sequence ID" value="XM_018291283.1"/>
</dbReference>
<dbReference type="GeneID" id="28855277"/>
<keyword evidence="3" id="KW-1185">Reference proteome</keyword>
<reference evidence="2 3" key="1">
    <citation type="journal article" date="2016" name="PLoS Pathog.">
        <title>Biosynthesis of antibiotic leucinostatins in bio-control fungus Purpureocillium lilacinum and their inhibition on phytophthora revealed by genome mining.</title>
        <authorList>
            <person name="Wang G."/>
            <person name="Liu Z."/>
            <person name="Lin R."/>
            <person name="Li E."/>
            <person name="Mao Z."/>
            <person name="Ling J."/>
            <person name="Yang Y."/>
            <person name="Yin W.B."/>
            <person name="Xie B."/>
        </authorList>
    </citation>
    <scope>NUCLEOTIDE SEQUENCE [LARGE SCALE GENOMIC DNA]</scope>
    <source>
        <strain evidence="2">170</strain>
    </source>
</reference>
<comment type="caution">
    <text evidence="2">The sequence shown here is derived from an EMBL/GenBank/DDBJ whole genome shotgun (WGS) entry which is preliminary data.</text>
</comment>
<dbReference type="Proteomes" id="UP000078397">
    <property type="component" value="Unassembled WGS sequence"/>
</dbReference>
<dbReference type="AlphaFoldDB" id="A0A179G1N9"/>
<dbReference type="OrthoDB" id="2251794at2759"/>
<evidence type="ECO:0000256" key="1">
    <source>
        <dbReference type="SAM" id="SignalP"/>
    </source>
</evidence>
<dbReference type="EMBL" id="LSBJ02000002">
    <property type="protein sequence ID" value="OAQ71360.1"/>
    <property type="molecule type" value="Genomic_DNA"/>
</dbReference>
<keyword evidence="1" id="KW-0732">Signal</keyword>
<proteinExistence type="predicted"/>
<dbReference type="KEGG" id="pchm:VFPPC_13508"/>
<evidence type="ECO:0000313" key="2">
    <source>
        <dbReference type="EMBL" id="OAQ71360.1"/>
    </source>
</evidence>
<protein>
    <recommendedName>
        <fullName evidence="4">NLP/P60 protein</fullName>
    </recommendedName>
</protein>
<organism evidence="2 3">
    <name type="scientific">Pochonia chlamydosporia 170</name>
    <dbReference type="NCBI Taxonomy" id="1380566"/>
    <lineage>
        <taxon>Eukaryota</taxon>
        <taxon>Fungi</taxon>
        <taxon>Dikarya</taxon>
        <taxon>Ascomycota</taxon>
        <taxon>Pezizomycotina</taxon>
        <taxon>Sordariomycetes</taxon>
        <taxon>Hypocreomycetidae</taxon>
        <taxon>Hypocreales</taxon>
        <taxon>Clavicipitaceae</taxon>
        <taxon>Pochonia</taxon>
    </lineage>
</organism>
<gene>
    <name evidence="2" type="ORF">VFPPC_13508</name>
</gene>
<accession>A0A179G1N9</accession>
<name>A0A179G1N9_METCM</name>
<feature type="chain" id="PRO_5008102245" description="NLP/P60 protein" evidence="1">
    <location>
        <begin position="17"/>
        <end position="175"/>
    </location>
</feature>
<evidence type="ECO:0008006" key="4">
    <source>
        <dbReference type="Google" id="ProtNLM"/>
    </source>
</evidence>
<sequence length="175" mass="19023">MKFTTVLAALAMGVAAMPTEEGPVDNELEATTLEGLDLLEVQQKYAKLIIAQAKKENVGRHGCQTGIATALTESTLIMHANPVVPESLGYPHERLGYDGDSVGLFQQRAIYYTDIKCSMNAKCSAHQFYEIMKKIPDWQNIPVGVLCQKVQISAIPEAYNKFVEQAGSICAAAGM</sequence>
<evidence type="ECO:0000313" key="3">
    <source>
        <dbReference type="Proteomes" id="UP000078397"/>
    </source>
</evidence>
<feature type="signal peptide" evidence="1">
    <location>
        <begin position="1"/>
        <end position="16"/>
    </location>
</feature>